<proteinExistence type="inferred from homology"/>
<name>A0ABY8EI18_9FIRM</name>
<comment type="similarity">
    <text evidence="6">Belongs to the RnfG family.</text>
</comment>
<sequence length="185" mass="19506">MKEILKLGVILLIITSISAVILGFTNDVTLPAIQEQNEKANVEARKAVLAEAKEFKALEKEVESDIVKEIYQGVDGSDVVGYTIKTAPKGYAGEVEVMVGIGTDGTIHGISIGNHAETPGLGAKAADEPFKSQYNGKSIDKNIEVIKSPGPKENEIVAIAGATITSKAVTAGVNEAIKIYNEALK</sequence>
<dbReference type="SMART" id="SM00900">
    <property type="entry name" value="FMN_bind"/>
    <property type="match status" value="1"/>
</dbReference>
<accession>A0ABY8EI18</accession>
<reference evidence="8 9" key="1">
    <citation type="submission" date="2023-03" db="EMBL/GenBank/DDBJ databases">
        <title>Complete genome sequence of Tepidibacter sp. SWIR-1, isolated from a deep-sea hydrothermal vent.</title>
        <authorList>
            <person name="Li X."/>
        </authorList>
    </citation>
    <scope>NUCLEOTIDE SEQUENCE [LARGE SCALE GENOMIC DNA]</scope>
    <source>
        <strain evidence="8 9">SWIR-1</strain>
    </source>
</reference>
<keyword evidence="3 6" id="KW-0285">Flavoprotein</keyword>
<comment type="cofactor">
    <cofactor evidence="6">
        <name>FMN</name>
        <dbReference type="ChEBI" id="CHEBI:58210"/>
    </cofactor>
</comment>
<dbReference type="PANTHER" id="PTHR36118">
    <property type="entry name" value="ION-TRANSLOCATING OXIDOREDUCTASE COMPLEX SUBUNIT G"/>
    <property type="match status" value="1"/>
</dbReference>
<keyword evidence="6" id="KW-1003">Cell membrane</keyword>
<evidence type="ECO:0000256" key="5">
    <source>
        <dbReference type="ARBA" id="ARBA00022982"/>
    </source>
</evidence>
<organism evidence="8 9">
    <name type="scientific">Tepidibacter hydrothermalis</name>
    <dbReference type="NCBI Taxonomy" id="3036126"/>
    <lineage>
        <taxon>Bacteria</taxon>
        <taxon>Bacillati</taxon>
        <taxon>Bacillota</taxon>
        <taxon>Clostridia</taxon>
        <taxon>Peptostreptococcales</taxon>
        <taxon>Peptostreptococcaceae</taxon>
        <taxon>Tepidibacter</taxon>
    </lineage>
</organism>
<dbReference type="PANTHER" id="PTHR36118:SF1">
    <property type="entry name" value="ION-TRANSLOCATING OXIDOREDUCTASE COMPLEX SUBUNIT G"/>
    <property type="match status" value="1"/>
</dbReference>
<evidence type="ECO:0000313" key="9">
    <source>
        <dbReference type="Proteomes" id="UP001222800"/>
    </source>
</evidence>
<evidence type="ECO:0000256" key="1">
    <source>
        <dbReference type="ARBA" id="ARBA00022448"/>
    </source>
</evidence>
<dbReference type="EMBL" id="CP120733">
    <property type="protein sequence ID" value="WFD11444.1"/>
    <property type="molecule type" value="Genomic_DNA"/>
</dbReference>
<dbReference type="Pfam" id="PF04205">
    <property type="entry name" value="FMN_bind"/>
    <property type="match status" value="1"/>
</dbReference>
<comment type="subunit">
    <text evidence="6">The complex is composed of six subunits: RnfA, RnfB, RnfC, RnfD, RnfE and RnfG.</text>
</comment>
<evidence type="ECO:0000313" key="8">
    <source>
        <dbReference type="EMBL" id="WFD11444.1"/>
    </source>
</evidence>
<protein>
    <recommendedName>
        <fullName evidence="6">Ion-translocating oxidoreductase complex subunit G</fullName>
        <ecNumber evidence="6">7.-.-.-</ecNumber>
    </recommendedName>
    <alternativeName>
        <fullName evidence="6">Rnf electron transport complex subunit G</fullName>
    </alternativeName>
</protein>
<comment type="subcellular location">
    <subcellularLocation>
        <location evidence="6">Cell membrane</location>
        <topology evidence="6">Single-pass membrane protein</topology>
    </subcellularLocation>
</comment>
<keyword evidence="1 6" id="KW-0813">Transport</keyword>
<evidence type="ECO:0000256" key="2">
    <source>
        <dbReference type="ARBA" id="ARBA00022553"/>
    </source>
</evidence>
<dbReference type="InterPro" id="IPR010209">
    <property type="entry name" value="Ion_transpt_RnfG/RsxG"/>
</dbReference>
<keyword evidence="4 6" id="KW-0288">FMN</keyword>
<dbReference type="PIRSF" id="PIRSF006091">
    <property type="entry name" value="E_trnsport_RnfG"/>
    <property type="match status" value="1"/>
</dbReference>
<evidence type="ECO:0000259" key="7">
    <source>
        <dbReference type="SMART" id="SM00900"/>
    </source>
</evidence>
<keyword evidence="5 6" id="KW-0249">Electron transport</keyword>
<gene>
    <name evidence="6" type="primary">rnfG</name>
    <name evidence="8" type="ORF">P4S50_05045</name>
</gene>
<keyword evidence="9" id="KW-1185">Reference proteome</keyword>
<dbReference type="HAMAP" id="MF_00479">
    <property type="entry name" value="RsxG_RnfG"/>
    <property type="match status" value="1"/>
</dbReference>
<keyword evidence="6" id="KW-1278">Translocase</keyword>
<evidence type="ECO:0000256" key="4">
    <source>
        <dbReference type="ARBA" id="ARBA00022643"/>
    </source>
</evidence>
<dbReference type="Proteomes" id="UP001222800">
    <property type="component" value="Chromosome"/>
</dbReference>
<comment type="function">
    <text evidence="6">Part of a membrane-bound complex that couples electron transfer with translocation of ions across the membrane.</text>
</comment>
<dbReference type="InterPro" id="IPR007329">
    <property type="entry name" value="FMN-bd"/>
</dbReference>
<keyword evidence="6" id="KW-1133">Transmembrane helix</keyword>
<dbReference type="NCBIfam" id="TIGR01947">
    <property type="entry name" value="rnfG"/>
    <property type="match status" value="1"/>
</dbReference>
<keyword evidence="2 6" id="KW-0597">Phosphoprotein</keyword>
<feature type="modified residue" description="FMN phosphoryl threonine" evidence="6">
    <location>
        <position position="163"/>
    </location>
</feature>
<evidence type="ECO:0000256" key="3">
    <source>
        <dbReference type="ARBA" id="ARBA00022630"/>
    </source>
</evidence>
<keyword evidence="6" id="KW-0812">Transmembrane</keyword>
<feature type="domain" description="FMN-binding" evidence="7">
    <location>
        <begin position="90"/>
        <end position="180"/>
    </location>
</feature>
<dbReference type="RefSeq" id="WP_277733507.1">
    <property type="nucleotide sequence ID" value="NZ_CP120733.1"/>
</dbReference>
<evidence type="ECO:0000256" key="6">
    <source>
        <dbReference type="HAMAP-Rule" id="MF_00479"/>
    </source>
</evidence>
<keyword evidence="6" id="KW-0472">Membrane</keyword>
<dbReference type="EC" id="7.-.-.-" evidence="6"/>